<dbReference type="PROSITE" id="PS50883">
    <property type="entry name" value="EAL"/>
    <property type="match status" value="1"/>
</dbReference>
<dbReference type="EMBL" id="RJKN01000002">
    <property type="protein sequence ID" value="ROP44882.1"/>
    <property type="molecule type" value="Genomic_DNA"/>
</dbReference>
<keyword evidence="4" id="KW-1185">Reference proteome</keyword>
<feature type="domain" description="HDOD" evidence="2">
    <location>
        <begin position="209"/>
        <end position="401"/>
    </location>
</feature>
<dbReference type="InterPro" id="IPR014408">
    <property type="entry name" value="dGMP_Pdiesterase_EAL/HD-GYP"/>
</dbReference>
<protein>
    <submittedName>
        <fullName evidence="3">EAL and modified HD-GYP domain-containing signal transduction protein</fullName>
    </submittedName>
</protein>
<evidence type="ECO:0000259" key="1">
    <source>
        <dbReference type="PROSITE" id="PS50883"/>
    </source>
</evidence>
<evidence type="ECO:0000259" key="2">
    <source>
        <dbReference type="PROSITE" id="PS51833"/>
    </source>
</evidence>
<dbReference type="InParanoid" id="A0A3N1HR64"/>
<accession>A0A3N1HR64</accession>
<evidence type="ECO:0000313" key="4">
    <source>
        <dbReference type="Proteomes" id="UP000276232"/>
    </source>
</evidence>
<reference evidence="3 4" key="1">
    <citation type="journal article" date="2015" name="Stand. Genomic Sci.">
        <title>Genomic Encyclopedia of Bacterial and Archaeal Type Strains, Phase III: the genomes of soil and plant-associated and newly described type strains.</title>
        <authorList>
            <person name="Whitman W.B."/>
            <person name="Woyke T."/>
            <person name="Klenk H.P."/>
            <person name="Zhou Y."/>
            <person name="Lilburn T.G."/>
            <person name="Beck B.J."/>
            <person name="De Vos P."/>
            <person name="Vandamme P."/>
            <person name="Eisen J.A."/>
            <person name="Garrity G."/>
            <person name="Hugenholtz P."/>
            <person name="Kyrpides N.C."/>
        </authorList>
    </citation>
    <scope>NUCLEOTIDE SEQUENCE [LARGE SCALE GENOMIC DNA]</scope>
    <source>
        <strain evidence="3 4">CECT 7306</strain>
    </source>
</reference>
<name>A0A3N1HR64_9ACTN</name>
<dbReference type="PIRSF" id="PIRSF003180">
    <property type="entry name" value="DiGMPpdiest_YuxH"/>
    <property type="match status" value="1"/>
</dbReference>
<dbReference type="InterPro" id="IPR035919">
    <property type="entry name" value="EAL_sf"/>
</dbReference>
<feature type="domain" description="EAL" evidence="1">
    <location>
        <begin position="1"/>
        <end position="215"/>
    </location>
</feature>
<dbReference type="InterPro" id="IPR001633">
    <property type="entry name" value="EAL_dom"/>
</dbReference>
<dbReference type="Proteomes" id="UP000276232">
    <property type="component" value="Unassembled WGS sequence"/>
</dbReference>
<dbReference type="PROSITE" id="PS51833">
    <property type="entry name" value="HDOD"/>
    <property type="match status" value="1"/>
</dbReference>
<dbReference type="Gene3D" id="1.10.3210.10">
    <property type="entry name" value="Hypothetical protein af1432"/>
    <property type="match status" value="1"/>
</dbReference>
<dbReference type="PANTHER" id="PTHR33525:SF4">
    <property type="entry name" value="CYCLIC DI-GMP PHOSPHODIESTERASE CDGJ"/>
    <property type="match status" value="1"/>
</dbReference>
<sequence>MPGTRLPLARQSVVEADGRRVGFELLFRGDGAAPGSAGWDAAAADRATSVVISEAFGGFTPGTLGEGGLLFVNLTRSFLVGDVPLPLGPDGVVLEVLEDVPVDAALVEGLARLRAEGYLLALDDYVGDAERLALVPLVDVVKVDLEATRAAGRTAAEVASLCWEASPGVRLLAERVETADDVAECAAAGYTWFQGYFFDRPLTVSGVALSPSQVVCARLLALLGKGDASPKEVEALVREDPALGLRVLRWAGSAGSGTRAPVRSVGQALVLLGPRVLTSWVVLALVGTSGARSADDLVRVLTRARACELLAPDPSCEDELYTAGLLSAVADVTGTPVEHLVRDVRVGEVVAEALLRGTGRAGRVLSAVRELEGDLTPGGVEVADGAHGPGAAQVVAAHLAAMAAATLTARSLVAVT</sequence>
<comment type="caution">
    <text evidence="3">The sequence shown here is derived from an EMBL/GenBank/DDBJ whole genome shotgun (WGS) entry which is preliminary data.</text>
</comment>
<dbReference type="InterPro" id="IPR052340">
    <property type="entry name" value="RNase_Y/CdgJ"/>
</dbReference>
<proteinExistence type="predicted"/>
<dbReference type="InterPro" id="IPR013976">
    <property type="entry name" value="HDOD"/>
</dbReference>
<dbReference type="SUPFAM" id="SSF109604">
    <property type="entry name" value="HD-domain/PDEase-like"/>
    <property type="match status" value="1"/>
</dbReference>
<dbReference type="SMART" id="SM00052">
    <property type="entry name" value="EAL"/>
    <property type="match status" value="1"/>
</dbReference>
<dbReference type="Gene3D" id="3.20.20.450">
    <property type="entry name" value="EAL domain"/>
    <property type="match status" value="1"/>
</dbReference>
<dbReference type="SUPFAM" id="SSF141868">
    <property type="entry name" value="EAL domain-like"/>
    <property type="match status" value="1"/>
</dbReference>
<gene>
    <name evidence="3" type="ORF">EDC03_1012</name>
</gene>
<dbReference type="AlphaFoldDB" id="A0A3N1HR64"/>
<dbReference type="RefSeq" id="WP_241967051.1">
    <property type="nucleotide sequence ID" value="NZ_RJKN01000002.1"/>
</dbReference>
<evidence type="ECO:0000313" key="3">
    <source>
        <dbReference type="EMBL" id="ROP44882.1"/>
    </source>
</evidence>
<organism evidence="3 4">
    <name type="scientific">Pseudokineococcus lusitanus</name>
    <dbReference type="NCBI Taxonomy" id="763993"/>
    <lineage>
        <taxon>Bacteria</taxon>
        <taxon>Bacillati</taxon>
        <taxon>Actinomycetota</taxon>
        <taxon>Actinomycetes</taxon>
        <taxon>Kineosporiales</taxon>
        <taxon>Kineosporiaceae</taxon>
        <taxon>Pseudokineococcus</taxon>
    </lineage>
</organism>
<dbReference type="PANTHER" id="PTHR33525">
    <property type="match status" value="1"/>
</dbReference>
<dbReference type="Pfam" id="PF08668">
    <property type="entry name" value="HDOD"/>
    <property type="match status" value="1"/>
</dbReference>
<dbReference type="Pfam" id="PF00563">
    <property type="entry name" value="EAL"/>
    <property type="match status" value="1"/>
</dbReference>